<keyword evidence="2" id="KW-1185">Reference proteome</keyword>
<evidence type="ECO:0000313" key="1">
    <source>
        <dbReference type="EMBL" id="QGS51594.1"/>
    </source>
</evidence>
<dbReference type="RefSeq" id="WP_281349605.1">
    <property type="nucleotide sequence ID" value="NZ_CP046276.1"/>
</dbReference>
<sequence length="43" mass="4981">MDDRNHVTYSASCSCHKCALITVLKGVFIELKRSNSNNKYRYN</sequence>
<evidence type="ECO:0000313" key="2">
    <source>
        <dbReference type="Proteomes" id="UP000424468"/>
    </source>
</evidence>
<reference evidence="1 2" key="1">
    <citation type="submission" date="2019-11" db="EMBL/GenBank/DDBJ databases">
        <title>Complete genome sequence of Spiroplasma tabanidicola TAUS-1 (DSM 22603).</title>
        <authorList>
            <person name="Huang C.-T."/>
            <person name="Lin Y.-C."/>
            <person name="Kuo C.-H."/>
        </authorList>
    </citation>
    <scope>NUCLEOTIDE SEQUENCE [LARGE SCALE GENOMIC DNA]</scope>
    <source>
        <strain evidence="1 2">TAUS-1</strain>
    </source>
</reference>
<dbReference type="KEGG" id="stab:STABA_v1c02270"/>
<dbReference type="PROSITE" id="PS51257">
    <property type="entry name" value="PROKAR_LIPOPROTEIN"/>
    <property type="match status" value="1"/>
</dbReference>
<proteinExistence type="predicted"/>
<dbReference type="EMBL" id="CP046276">
    <property type="protein sequence ID" value="QGS51594.1"/>
    <property type="molecule type" value="Genomic_DNA"/>
</dbReference>
<protein>
    <submittedName>
        <fullName evidence="1">Uncharacterized protein</fullName>
    </submittedName>
</protein>
<dbReference type="AlphaFoldDB" id="A0A6I6CCA5"/>
<accession>A0A6I6CCA5</accession>
<name>A0A6I6CCA5_9MOLU</name>
<gene>
    <name evidence="1" type="ORF">STABA_v1c02270</name>
</gene>
<organism evidence="1 2">
    <name type="scientific">Spiroplasma tabanidicola</name>
    <dbReference type="NCBI Taxonomy" id="324079"/>
    <lineage>
        <taxon>Bacteria</taxon>
        <taxon>Bacillati</taxon>
        <taxon>Mycoplasmatota</taxon>
        <taxon>Mollicutes</taxon>
        <taxon>Entomoplasmatales</taxon>
        <taxon>Spiroplasmataceae</taxon>
        <taxon>Spiroplasma</taxon>
    </lineage>
</organism>
<dbReference type="Proteomes" id="UP000424468">
    <property type="component" value="Chromosome"/>
</dbReference>